<keyword evidence="5" id="KW-1185">Reference proteome</keyword>
<dbReference type="InterPro" id="IPR045153">
    <property type="entry name" value="Est1/Ebs1-like"/>
</dbReference>
<feature type="compositionally biased region" description="Polar residues" evidence="2">
    <location>
        <begin position="328"/>
        <end position="337"/>
    </location>
</feature>
<evidence type="ECO:0000259" key="3">
    <source>
        <dbReference type="SMART" id="SM00670"/>
    </source>
</evidence>
<dbReference type="EMBL" id="UYJE01004341">
    <property type="protein sequence ID" value="VDI27240.1"/>
    <property type="molecule type" value="Genomic_DNA"/>
</dbReference>
<dbReference type="InterPro" id="IPR002716">
    <property type="entry name" value="PIN_dom"/>
</dbReference>
<name>A0A8B6E0T3_MYTGA</name>
<dbReference type="GO" id="GO:0005697">
    <property type="term" value="C:telomerase holoenzyme complex"/>
    <property type="evidence" value="ECO:0007669"/>
    <property type="project" value="TreeGrafter"/>
</dbReference>
<dbReference type="FunFam" id="3.40.50.1010:FF:000014">
    <property type="entry name" value="telomerase-binding protein EST1A isoform X1"/>
    <property type="match status" value="1"/>
</dbReference>
<dbReference type="Proteomes" id="UP000596742">
    <property type="component" value="Unassembled WGS sequence"/>
</dbReference>
<evidence type="ECO:0000256" key="2">
    <source>
        <dbReference type="SAM" id="MobiDB-lite"/>
    </source>
</evidence>
<dbReference type="InterPro" id="IPR029060">
    <property type="entry name" value="PIN-like_dom_sf"/>
</dbReference>
<comment type="caution">
    <text evidence="4">The sequence shown here is derived from an EMBL/GenBank/DDBJ whole genome shotgun (WGS) entry which is preliminary data.</text>
</comment>
<dbReference type="SUPFAM" id="SSF51645">
    <property type="entry name" value="Malate synthase G"/>
    <property type="match status" value="1"/>
</dbReference>
<evidence type="ECO:0000256" key="1">
    <source>
        <dbReference type="SAM" id="Coils"/>
    </source>
</evidence>
<dbReference type="InterPro" id="IPR046363">
    <property type="entry name" value="MS_N_TIM-barrel_dom"/>
</dbReference>
<dbReference type="GO" id="GO:0016787">
    <property type="term" value="F:hydrolase activity"/>
    <property type="evidence" value="ECO:0007669"/>
    <property type="project" value="UniProtKB-KW"/>
</dbReference>
<sequence length="456" mass="52056">MDRLKIIKNHLLVKGREPCITTKLCSFDSSQDCLHLKSGLQKLGLTNVEVSSPPVNYEHYYRTLLTPEAVKFVADLVNTFDNDVEGIFQERQRRKLLLDSTGGLPDFSKKSAILHGNWKVRPVPQRLQCRHVDLGDVSPSNTSHFVESLKTTAQGMQEIAQDCLRIQKLQLFGDYLCGIEPPMLAYNVETKQYYSIALSVEETEEQKKPSLSAEEWSDDGDVIIESEEEIIHGGDDDHVKHLKKKKLQLKQIKQDQEKHKENIQKIIDKNRHHCIEVEIHPIFLVPDTNCFIDHLPGLKKLILSKKFTITVPLVVINELDGLAKGSKDGQNSTQQHANRVRKTSEESVQFLEAEFEKKNSHLKTQTSKGNILETIAFRSEESENGTGNNDDIILSSCLHYCKDKAREFMPKEKDGPVRLYRDVVLLTDDRNLRLKAHTHNVPVKDVPSFLHWSKVT</sequence>
<dbReference type="Pfam" id="PF20656">
    <property type="entry name" value="MS_N"/>
    <property type="match status" value="1"/>
</dbReference>
<dbReference type="AlphaFoldDB" id="A0A8B6E0T3"/>
<protein>
    <submittedName>
        <fullName evidence="4">Protein SMG6</fullName>
        <ecNumber evidence="4">3.1.-.-</ecNumber>
    </submittedName>
</protein>
<dbReference type="Gene3D" id="3.40.50.1010">
    <property type="entry name" value="5'-nuclease"/>
    <property type="match status" value="1"/>
</dbReference>
<organism evidence="4 5">
    <name type="scientific">Mytilus galloprovincialis</name>
    <name type="common">Mediterranean mussel</name>
    <dbReference type="NCBI Taxonomy" id="29158"/>
    <lineage>
        <taxon>Eukaryota</taxon>
        <taxon>Metazoa</taxon>
        <taxon>Spiralia</taxon>
        <taxon>Lophotrochozoa</taxon>
        <taxon>Mollusca</taxon>
        <taxon>Bivalvia</taxon>
        <taxon>Autobranchia</taxon>
        <taxon>Pteriomorphia</taxon>
        <taxon>Mytilida</taxon>
        <taxon>Mytiloidea</taxon>
        <taxon>Mytilidae</taxon>
        <taxon>Mytilinae</taxon>
        <taxon>Mytilus</taxon>
    </lineage>
</organism>
<feature type="domain" description="PIN" evidence="3">
    <location>
        <begin position="282"/>
        <end position="434"/>
    </location>
</feature>
<dbReference type="InterPro" id="IPR048356">
    <property type="entry name" value="MS_N"/>
</dbReference>
<dbReference type="SMART" id="SM00670">
    <property type="entry name" value="PINc"/>
    <property type="match status" value="1"/>
</dbReference>
<evidence type="ECO:0000313" key="5">
    <source>
        <dbReference type="Proteomes" id="UP000596742"/>
    </source>
</evidence>
<dbReference type="GO" id="GO:0000184">
    <property type="term" value="P:nuclear-transcribed mRNA catabolic process, nonsense-mediated decay"/>
    <property type="evidence" value="ECO:0007669"/>
    <property type="project" value="TreeGrafter"/>
</dbReference>
<reference evidence="4" key="1">
    <citation type="submission" date="2018-11" db="EMBL/GenBank/DDBJ databases">
        <authorList>
            <person name="Alioto T."/>
            <person name="Alioto T."/>
        </authorList>
    </citation>
    <scope>NUCLEOTIDE SEQUENCE</scope>
</reference>
<dbReference type="SUPFAM" id="SSF88723">
    <property type="entry name" value="PIN domain-like"/>
    <property type="match status" value="1"/>
</dbReference>
<proteinExistence type="predicted"/>
<dbReference type="PANTHER" id="PTHR15696:SF0">
    <property type="entry name" value="TELOMERASE-BINDING PROTEIN EST1A"/>
    <property type="match status" value="1"/>
</dbReference>
<dbReference type="GO" id="GO:0042162">
    <property type="term" value="F:telomeric DNA binding"/>
    <property type="evidence" value="ECO:0007669"/>
    <property type="project" value="TreeGrafter"/>
</dbReference>
<dbReference type="Gene3D" id="3.20.20.360">
    <property type="entry name" value="Malate synthase, domain 3"/>
    <property type="match status" value="1"/>
</dbReference>
<dbReference type="InterPro" id="IPR011076">
    <property type="entry name" value="Malate_synth_sf"/>
</dbReference>
<dbReference type="EC" id="3.1.-.-" evidence="4"/>
<feature type="coiled-coil region" evidence="1">
    <location>
        <begin position="242"/>
        <end position="269"/>
    </location>
</feature>
<dbReference type="PANTHER" id="PTHR15696">
    <property type="entry name" value="SMG-7 SUPPRESSOR WITH MORPHOLOGICAL EFFECT ON GENITALIA PROTEIN 7"/>
    <property type="match status" value="1"/>
</dbReference>
<gene>
    <name evidence="4" type="ORF">MGAL_10B027837</name>
</gene>
<accession>A0A8B6E0T3</accession>
<dbReference type="GO" id="GO:0070034">
    <property type="term" value="F:telomerase RNA binding"/>
    <property type="evidence" value="ECO:0007669"/>
    <property type="project" value="TreeGrafter"/>
</dbReference>
<dbReference type="Pfam" id="PF13638">
    <property type="entry name" value="PIN_4"/>
    <property type="match status" value="1"/>
</dbReference>
<keyword evidence="1" id="KW-0175">Coiled coil</keyword>
<feature type="region of interest" description="Disordered" evidence="2">
    <location>
        <begin position="324"/>
        <end position="343"/>
    </location>
</feature>
<dbReference type="CDD" id="cd09885">
    <property type="entry name" value="PIN_Smg6-like"/>
    <property type="match status" value="1"/>
</dbReference>
<keyword evidence="4" id="KW-0378">Hydrolase</keyword>
<evidence type="ECO:0000313" key="4">
    <source>
        <dbReference type="EMBL" id="VDI27240.1"/>
    </source>
</evidence>
<dbReference type="OrthoDB" id="2017974at2759"/>